<keyword evidence="4" id="KW-0274">FAD</keyword>
<evidence type="ECO:0000313" key="8">
    <source>
        <dbReference type="Proteomes" id="UP000094444"/>
    </source>
</evidence>
<sequence>MPPTQDQTRAPSIIWRDTAQPEDYEKARTHRLFNGIVPERYPTATVFAKTEHDIVDAMKVAIEKKIRVSIRAGGHSFAAWSVRDEALLLDLGGFSELALDKMTGIVCVSPSVTGRELDKYLVAKGRAFPSGHCPDVAMGGYLLGGGMGWNTNNWGWACESVVAVDVVSTNGQLVRADADENADLFWAAKGGGPAFPGVVTRFHLQTISAPKIMRSSVYVFPITHYKTALGWALEIASTLEDTIELTAVGNYQEDIQDPCIMIILLASSDDEDHVQKLLRSAENSRPDGALSASVCHQTSLQKEFDNKAKAYPVGQRYKVDNVFLRNDADIVSLLEPSFTTLPTRQSMALWTSMRPRSNRPLTNMALIGSYLGEYDFQARASRCWGAEEYQRLVELKRKWDPDNRITGCLGLEGL</sequence>
<dbReference type="Proteomes" id="UP000094444">
    <property type="component" value="Unassembled WGS sequence"/>
</dbReference>
<evidence type="ECO:0000256" key="1">
    <source>
        <dbReference type="ARBA" id="ARBA00001974"/>
    </source>
</evidence>
<dbReference type="STRING" id="158607.A0A2P5HK48"/>
<dbReference type="Pfam" id="PF08031">
    <property type="entry name" value="BBE"/>
    <property type="match status" value="1"/>
</dbReference>
<dbReference type="PROSITE" id="PS00862">
    <property type="entry name" value="OX2_COVAL_FAD"/>
    <property type="match status" value="1"/>
</dbReference>
<dbReference type="AlphaFoldDB" id="A0A2P5HK48"/>
<dbReference type="Gene3D" id="3.30.465.10">
    <property type="match status" value="1"/>
</dbReference>
<dbReference type="InterPro" id="IPR016169">
    <property type="entry name" value="FAD-bd_PCMH_sub2"/>
</dbReference>
<dbReference type="InterPro" id="IPR012951">
    <property type="entry name" value="BBE"/>
</dbReference>
<dbReference type="Gene3D" id="3.40.462.20">
    <property type="match status" value="1"/>
</dbReference>
<dbReference type="EMBL" id="MAVT02001562">
    <property type="protein sequence ID" value="POS70619.1"/>
    <property type="molecule type" value="Genomic_DNA"/>
</dbReference>
<protein>
    <recommendedName>
        <fullName evidence="6">FAD-binding PCMH-type domain-containing protein</fullName>
    </recommendedName>
</protein>
<comment type="cofactor">
    <cofactor evidence="1">
        <name>FAD</name>
        <dbReference type="ChEBI" id="CHEBI:57692"/>
    </cofactor>
</comment>
<keyword evidence="8" id="KW-1185">Reference proteome</keyword>
<keyword evidence="3" id="KW-0285">Flavoprotein</keyword>
<dbReference type="InterPro" id="IPR016166">
    <property type="entry name" value="FAD-bd_PCMH"/>
</dbReference>
<dbReference type="Pfam" id="PF01565">
    <property type="entry name" value="FAD_binding_4"/>
    <property type="match status" value="1"/>
</dbReference>
<accession>A0A2P5HK48</accession>
<dbReference type="GO" id="GO:0016491">
    <property type="term" value="F:oxidoreductase activity"/>
    <property type="evidence" value="ECO:0007669"/>
    <property type="project" value="UniProtKB-KW"/>
</dbReference>
<dbReference type="PROSITE" id="PS51387">
    <property type="entry name" value="FAD_PCMH"/>
    <property type="match status" value="1"/>
</dbReference>
<evidence type="ECO:0000256" key="2">
    <source>
        <dbReference type="ARBA" id="ARBA00005466"/>
    </source>
</evidence>
<dbReference type="InterPro" id="IPR050416">
    <property type="entry name" value="FAD-linked_Oxidoreductase"/>
</dbReference>
<dbReference type="InParanoid" id="A0A2P5HK48"/>
<reference evidence="7" key="1">
    <citation type="submission" date="2017-09" db="EMBL/GenBank/DDBJ databases">
        <title>Polyketide synthases of a Diaporthe helianthi virulent isolate.</title>
        <authorList>
            <person name="Baroncelli R."/>
        </authorList>
    </citation>
    <scope>NUCLEOTIDE SEQUENCE [LARGE SCALE GENOMIC DNA]</scope>
    <source>
        <strain evidence="7">7/96</strain>
    </source>
</reference>
<keyword evidence="5" id="KW-0560">Oxidoreductase</keyword>
<name>A0A2P5HK48_DIAHE</name>
<proteinExistence type="inferred from homology"/>
<dbReference type="PANTHER" id="PTHR42973:SF39">
    <property type="entry name" value="FAD-BINDING PCMH-TYPE DOMAIN-CONTAINING PROTEIN"/>
    <property type="match status" value="1"/>
</dbReference>
<gene>
    <name evidence="7" type="ORF">DHEL01_v210986</name>
</gene>
<dbReference type="GO" id="GO:0071949">
    <property type="term" value="F:FAD binding"/>
    <property type="evidence" value="ECO:0007669"/>
    <property type="project" value="InterPro"/>
</dbReference>
<dbReference type="InterPro" id="IPR016167">
    <property type="entry name" value="FAD-bd_PCMH_sub1"/>
</dbReference>
<dbReference type="SUPFAM" id="SSF56176">
    <property type="entry name" value="FAD-binding/transporter-associated domain-like"/>
    <property type="match status" value="1"/>
</dbReference>
<dbReference type="InterPro" id="IPR006094">
    <property type="entry name" value="Oxid_FAD_bind_N"/>
</dbReference>
<feature type="domain" description="FAD-binding PCMH-type" evidence="6">
    <location>
        <begin position="38"/>
        <end position="209"/>
    </location>
</feature>
<dbReference type="OrthoDB" id="415825at2759"/>
<organism evidence="7 8">
    <name type="scientific">Diaporthe helianthi</name>
    <dbReference type="NCBI Taxonomy" id="158607"/>
    <lineage>
        <taxon>Eukaryota</taxon>
        <taxon>Fungi</taxon>
        <taxon>Dikarya</taxon>
        <taxon>Ascomycota</taxon>
        <taxon>Pezizomycotina</taxon>
        <taxon>Sordariomycetes</taxon>
        <taxon>Sordariomycetidae</taxon>
        <taxon>Diaporthales</taxon>
        <taxon>Diaporthaceae</taxon>
        <taxon>Diaporthe</taxon>
    </lineage>
</organism>
<evidence type="ECO:0000256" key="4">
    <source>
        <dbReference type="ARBA" id="ARBA00022827"/>
    </source>
</evidence>
<dbReference type="Gene3D" id="3.30.43.10">
    <property type="entry name" value="Uridine Diphospho-n-acetylenolpyruvylglucosamine Reductase, domain 2"/>
    <property type="match status" value="1"/>
</dbReference>
<evidence type="ECO:0000256" key="3">
    <source>
        <dbReference type="ARBA" id="ARBA00022630"/>
    </source>
</evidence>
<dbReference type="InterPro" id="IPR036318">
    <property type="entry name" value="FAD-bd_PCMH-like_sf"/>
</dbReference>
<comment type="caution">
    <text evidence="7">The sequence shown here is derived from an EMBL/GenBank/DDBJ whole genome shotgun (WGS) entry which is preliminary data.</text>
</comment>
<dbReference type="InterPro" id="IPR006093">
    <property type="entry name" value="Oxy_OxRdtase_FAD_BS"/>
</dbReference>
<dbReference type="PANTHER" id="PTHR42973">
    <property type="entry name" value="BINDING OXIDOREDUCTASE, PUTATIVE (AFU_ORTHOLOGUE AFUA_1G17690)-RELATED"/>
    <property type="match status" value="1"/>
</dbReference>
<evidence type="ECO:0000256" key="5">
    <source>
        <dbReference type="ARBA" id="ARBA00023002"/>
    </source>
</evidence>
<evidence type="ECO:0000313" key="7">
    <source>
        <dbReference type="EMBL" id="POS70619.1"/>
    </source>
</evidence>
<comment type="similarity">
    <text evidence="2">Belongs to the oxygen-dependent FAD-linked oxidoreductase family.</text>
</comment>
<evidence type="ECO:0000259" key="6">
    <source>
        <dbReference type="PROSITE" id="PS51387"/>
    </source>
</evidence>